<feature type="domain" description="Legume lectin" evidence="3">
    <location>
        <begin position="2"/>
        <end position="56"/>
    </location>
</feature>
<evidence type="ECO:0000256" key="1">
    <source>
        <dbReference type="ARBA" id="ARBA00007606"/>
    </source>
</evidence>
<proteinExistence type="inferred from homology"/>
<accession>A0ABU6Y3V9</accession>
<comment type="caution">
    <text evidence="4">The sequence shown here is derived from an EMBL/GenBank/DDBJ whole genome shotgun (WGS) entry which is preliminary data.</text>
</comment>
<evidence type="ECO:0000256" key="2">
    <source>
        <dbReference type="ARBA" id="ARBA00022734"/>
    </source>
</evidence>
<name>A0ABU6Y3V9_9FABA</name>
<organism evidence="4 5">
    <name type="scientific">Stylosanthes scabra</name>
    <dbReference type="NCBI Taxonomy" id="79078"/>
    <lineage>
        <taxon>Eukaryota</taxon>
        <taxon>Viridiplantae</taxon>
        <taxon>Streptophyta</taxon>
        <taxon>Embryophyta</taxon>
        <taxon>Tracheophyta</taxon>
        <taxon>Spermatophyta</taxon>
        <taxon>Magnoliopsida</taxon>
        <taxon>eudicotyledons</taxon>
        <taxon>Gunneridae</taxon>
        <taxon>Pentapetalae</taxon>
        <taxon>rosids</taxon>
        <taxon>fabids</taxon>
        <taxon>Fabales</taxon>
        <taxon>Fabaceae</taxon>
        <taxon>Papilionoideae</taxon>
        <taxon>50 kb inversion clade</taxon>
        <taxon>dalbergioids sensu lato</taxon>
        <taxon>Dalbergieae</taxon>
        <taxon>Pterocarpus clade</taxon>
        <taxon>Stylosanthes</taxon>
    </lineage>
</organism>
<dbReference type="Proteomes" id="UP001341840">
    <property type="component" value="Unassembled WGS sequence"/>
</dbReference>
<evidence type="ECO:0000313" key="4">
    <source>
        <dbReference type="EMBL" id="MED6204221.1"/>
    </source>
</evidence>
<dbReference type="InterPro" id="IPR001220">
    <property type="entry name" value="Legume_lectin_dom"/>
</dbReference>
<evidence type="ECO:0000313" key="5">
    <source>
        <dbReference type="Proteomes" id="UP001341840"/>
    </source>
</evidence>
<dbReference type="Gene3D" id="2.60.120.200">
    <property type="match status" value="1"/>
</dbReference>
<dbReference type="Pfam" id="PF00139">
    <property type="entry name" value="Lectin_legB"/>
    <property type="match status" value="1"/>
</dbReference>
<dbReference type="InterPro" id="IPR013320">
    <property type="entry name" value="ConA-like_dom_sf"/>
</dbReference>
<comment type="similarity">
    <text evidence="1">Belongs to the leguminous lectin family.</text>
</comment>
<sequence length="125" mass="14284">MAFKGDAKVTKGFIELNRHENYRTGRAIYGEPLHLWDSSTGVLTDFTTSCTFSFALVVNSLTQSSSLSELQICYVTFRHRKRYVIPVRRKVTPKKPAIREELKVTMLLIVMNQILSVSANPFKKD</sequence>
<dbReference type="SUPFAM" id="SSF49899">
    <property type="entry name" value="Concanavalin A-like lectins/glucanases"/>
    <property type="match status" value="1"/>
</dbReference>
<reference evidence="4 5" key="1">
    <citation type="journal article" date="2023" name="Plants (Basel)">
        <title>Bridging the Gap: Combining Genomics and Transcriptomics Approaches to Understand Stylosanthes scabra, an Orphan Legume from the Brazilian Caatinga.</title>
        <authorList>
            <person name="Ferreira-Neto J.R.C."/>
            <person name="da Silva M.D."/>
            <person name="Binneck E."/>
            <person name="de Melo N.F."/>
            <person name="da Silva R.H."/>
            <person name="de Melo A.L.T.M."/>
            <person name="Pandolfi V."/>
            <person name="Bustamante F.O."/>
            <person name="Brasileiro-Vidal A.C."/>
            <person name="Benko-Iseppon A.M."/>
        </authorList>
    </citation>
    <scope>NUCLEOTIDE SEQUENCE [LARGE SCALE GENOMIC DNA]</scope>
    <source>
        <tissue evidence="4">Leaves</tissue>
    </source>
</reference>
<evidence type="ECO:0000259" key="3">
    <source>
        <dbReference type="Pfam" id="PF00139"/>
    </source>
</evidence>
<dbReference type="EMBL" id="JASCZI010241671">
    <property type="protein sequence ID" value="MED6204221.1"/>
    <property type="molecule type" value="Genomic_DNA"/>
</dbReference>
<keyword evidence="5" id="KW-1185">Reference proteome</keyword>
<gene>
    <name evidence="4" type="ORF">PIB30_007337</name>
</gene>
<keyword evidence="2" id="KW-0430">Lectin</keyword>
<protein>
    <recommendedName>
        <fullName evidence="3">Legume lectin domain-containing protein</fullName>
    </recommendedName>
</protein>